<dbReference type="AlphaFoldDB" id="A0AAE3W2C3"/>
<dbReference type="RefSeq" id="WP_307243311.1">
    <property type="nucleotide sequence ID" value="NZ_JAUSUZ010000001.1"/>
</dbReference>
<dbReference type="GO" id="GO:0016740">
    <property type="term" value="F:transferase activity"/>
    <property type="evidence" value="ECO:0007669"/>
    <property type="project" value="UniProtKB-UniRule"/>
</dbReference>
<sequence length="288" mass="31318">MGREKRDGTVRRIVRGGGVAEVVPDRDRENAFLLLVDGTQQSHVDLADPSALEFEYMRRIAAVLDLTAPPGTPLRVLHLGGGALSLPRYLAATRPGSTQRVVEIDGALVELIRETLPLPKDAKIRVRVGDAREVVTGSPDAAYDVVIGDVFDEARTPAHLTSVEFVGQVARVLRPDGRYILNMADSPPLRFGRNAVATVRAVLPELCLIADATVLRGRRYGNLVVAAGRTPLPLPELRRRMAGDWFPSRVEAGPELERFADGGRVVTDADAESSPPPPELLRPERPEL</sequence>
<dbReference type="Pfam" id="PF01564">
    <property type="entry name" value="Spermine_synth"/>
    <property type="match status" value="1"/>
</dbReference>
<dbReference type="CDD" id="cd02440">
    <property type="entry name" value="AdoMet_MTases"/>
    <property type="match status" value="1"/>
</dbReference>
<evidence type="ECO:0000313" key="8">
    <source>
        <dbReference type="Proteomes" id="UP001240236"/>
    </source>
</evidence>
<dbReference type="PROSITE" id="PS51006">
    <property type="entry name" value="PABS_2"/>
    <property type="match status" value="1"/>
</dbReference>
<dbReference type="PANTHER" id="PTHR43317:SF1">
    <property type="entry name" value="THERMOSPERMINE SYNTHASE ACAULIS5"/>
    <property type="match status" value="1"/>
</dbReference>
<dbReference type="InterPro" id="IPR030374">
    <property type="entry name" value="PABS"/>
</dbReference>
<organism evidence="7 8">
    <name type="scientific">Catenuloplanes indicus</name>
    <dbReference type="NCBI Taxonomy" id="137267"/>
    <lineage>
        <taxon>Bacteria</taxon>
        <taxon>Bacillati</taxon>
        <taxon>Actinomycetota</taxon>
        <taxon>Actinomycetes</taxon>
        <taxon>Micromonosporales</taxon>
        <taxon>Micromonosporaceae</taxon>
        <taxon>Catenuloplanes</taxon>
    </lineage>
</organism>
<dbReference type="Proteomes" id="UP001240236">
    <property type="component" value="Unassembled WGS sequence"/>
</dbReference>
<evidence type="ECO:0000256" key="3">
    <source>
        <dbReference type="ARBA" id="ARBA00023115"/>
    </source>
</evidence>
<dbReference type="EMBL" id="JAUSUZ010000001">
    <property type="protein sequence ID" value="MDQ0368638.1"/>
    <property type="molecule type" value="Genomic_DNA"/>
</dbReference>
<accession>A0AAE3W2C3</accession>
<dbReference type="GO" id="GO:0006596">
    <property type="term" value="P:polyamine biosynthetic process"/>
    <property type="evidence" value="ECO:0007669"/>
    <property type="project" value="UniProtKB-UniRule"/>
</dbReference>
<dbReference type="SUPFAM" id="SSF53335">
    <property type="entry name" value="S-adenosyl-L-methionine-dependent methyltransferases"/>
    <property type="match status" value="1"/>
</dbReference>
<comment type="similarity">
    <text evidence="1">Belongs to the spermidine/spermine synthase family.</text>
</comment>
<dbReference type="Gene3D" id="3.40.50.150">
    <property type="entry name" value="Vaccinia Virus protein VP39"/>
    <property type="match status" value="1"/>
</dbReference>
<feature type="domain" description="PABS" evidence="6">
    <location>
        <begin position="1"/>
        <end position="236"/>
    </location>
</feature>
<keyword evidence="2 4" id="KW-0808">Transferase</keyword>
<protein>
    <submittedName>
        <fullName evidence="7">Spermidine synthase</fullName>
    </submittedName>
</protein>
<keyword evidence="3 4" id="KW-0620">Polyamine biosynthesis</keyword>
<dbReference type="PANTHER" id="PTHR43317">
    <property type="entry name" value="THERMOSPERMINE SYNTHASE ACAULIS5"/>
    <property type="match status" value="1"/>
</dbReference>
<dbReference type="InterPro" id="IPR029063">
    <property type="entry name" value="SAM-dependent_MTases_sf"/>
</dbReference>
<evidence type="ECO:0000256" key="1">
    <source>
        <dbReference type="ARBA" id="ARBA00007867"/>
    </source>
</evidence>
<feature type="region of interest" description="Disordered" evidence="5">
    <location>
        <begin position="263"/>
        <end position="288"/>
    </location>
</feature>
<evidence type="ECO:0000256" key="5">
    <source>
        <dbReference type="SAM" id="MobiDB-lite"/>
    </source>
</evidence>
<evidence type="ECO:0000313" key="7">
    <source>
        <dbReference type="EMBL" id="MDQ0368638.1"/>
    </source>
</evidence>
<keyword evidence="8" id="KW-1185">Reference proteome</keyword>
<evidence type="ECO:0000259" key="6">
    <source>
        <dbReference type="PROSITE" id="PS51006"/>
    </source>
</evidence>
<feature type="active site" description="Proton acceptor" evidence="4">
    <location>
        <position position="149"/>
    </location>
</feature>
<name>A0AAE3W2C3_9ACTN</name>
<reference evidence="7 8" key="1">
    <citation type="submission" date="2023-07" db="EMBL/GenBank/DDBJ databases">
        <title>Sequencing the genomes of 1000 actinobacteria strains.</title>
        <authorList>
            <person name="Klenk H.-P."/>
        </authorList>
    </citation>
    <scope>NUCLEOTIDE SEQUENCE [LARGE SCALE GENOMIC DNA]</scope>
    <source>
        <strain evidence="7 8">DSM 44709</strain>
    </source>
</reference>
<dbReference type="NCBIfam" id="NF037959">
    <property type="entry name" value="MFS_SpdSyn"/>
    <property type="match status" value="1"/>
</dbReference>
<comment type="caution">
    <text evidence="7">The sequence shown here is derived from an EMBL/GenBank/DDBJ whole genome shotgun (WGS) entry which is preliminary data.</text>
</comment>
<proteinExistence type="inferred from homology"/>
<gene>
    <name evidence="7" type="ORF">J2S42_005307</name>
</gene>
<evidence type="ECO:0000256" key="4">
    <source>
        <dbReference type="PROSITE-ProRule" id="PRU00354"/>
    </source>
</evidence>
<evidence type="ECO:0000256" key="2">
    <source>
        <dbReference type="ARBA" id="ARBA00022679"/>
    </source>
</evidence>